<name>A0A1Q3E3I5_LENED</name>
<sequence>MRRDINSFIVHRCVILILLHYMHINVANIVLGLVYALSSVVYAAPTIGNSMQILDHFPAPSPYPLKITVSVNLPHGRPFAPQESMPYVPPKDFSCRLHEIIQSLMRTWTKNAKQEVQLHYQNAFLDVKPSGTDEIQVTFFDDYFCRADPGRNPCTIHLPYNGQSNMACTNLGQESRRRRRD</sequence>
<keyword evidence="3" id="KW-1185">Reference proteome</keyword>
<dbReference type="Proteomes" id="UP000188533">
    <property type="component" value="Unassembled WGS sequence"/>
</dbReference>
<evidence type="ECO:0000313" key="3">
    <source>
        <dbReference type="Proteomes" id="UP000188533"/>
    </source>
</evidence>
<gene>
    <name evidence="2" type="ORF">LENED_003191</name>
</gene>
<keyword evidence="1" id="KW-0812">Transmembrane</keyword>
<reference evidence="2 3" key="1">
    <citation type="submission" date="2016-08" db="EMBL/GenBank/DDBJ databases">
        <authorList>
            <consortium name="Lentinula edodes genome sequencing consortium"/>
            <person name="Sakamoto Y."/>
            <person name="Nakade K."/>
            <person name="Sato S."/>
            <person name="Yoshida Y."/>
            <person name="Miyazaki K."/>
            <person name="Natsume S."/>
            <person name="Konno N."/>
        </authorList>
    </citation>
    <scope>NUCLEOTIDE SEQUENCE [LARGE SCALE GENOMIC DNA]</scope>
    <source>
        <strain evidence="2 3">NBRC 111202</strain>
    </source>
</reference>
<keyword evidence="1" id="KW-0472">Membrane</keyword>
<protein>
    <submittedName>
        <fullName evidence="2">Uncharacterized protein</fullName>
    </submittedName>
</protein>
<accession>A0A1Q3E3I5</accession>
<keyword evidence="1" id="KW-1133">Transmembrane helix</keyword>
<dbReference type="AlphaFoldDB" id="A0A1Q3E3I5"/>
<comment type="caution">
    <text evidence="2">The sequence shown here is derived from an EMBL/GenBank/DDBJ whole genome shotgun (WGS) entry which is preliminary data.</text>
</comment>
<proteinExistence type="predicted"/>
<feature type="transmembrane region" description="Helical" evidence="1">
    <location>
        <begin position="12"/>
        <end position="37"/>
    </location>
</feature>
<evidence type="ECO:0000256" key="1">
    <source>
        <dbReference type="SAM" id="Phobius"/>
    </source>
</evidence>
<reference evidence="2 3" key="2">
    <citation type="submission" date="2017-02" db="EMBL/GenBank/DDBJ databases">
        <title>A genome survey and senescence transcriptome analysis in Lentinula edodes.</title>
        <authorList>
            <person name="Sakamoto Y."/>
            <person name="Nakade K."/>
            <person name="Sato S."/>
            <person name="Yoshida Y."/>
            <person name="Miyazaki K."/>
            <person name="Natsume S."/>
            <person name="Konno N."/>
        </authorList>
    </citation>
    <scope>NUCLEOTIDE SEQUENCE [LARGE SCALE GENOMIC DNA]</scope>
    <source>
        <strain evidence="2 3">NBRC 111202</strain>
    </source>
</reference>
<organism evidence="2 3">
    <name type="scientific">Lentinula edodes</name>
    <name type="common">Shiitake mushroom</name>
    <name type="synonym">Lentinus edodes</name>
    <dbReference type="NCBI Taxonomy" id="5353"/>
    <lineage>
        <taxon>Eukaryota</taxon>
        <taxon>Fungi</taxon>
        <taxon>Dikarya</taxon>
        <taxon>Basidiomycota</taxon>
        <taxon>Agaricomycotina</taxon>
        <taxon>Agaricomycetes</taxon>
        <taxon>Agaricomycetidae</taxon>
        <taxon>Agaricales</taxon>
        <taxon>Marasmiineae</taxon>
        <taxon>Omphalotaceae</taxon>
        <taxon>Lentinula</taxon>
    </lineage>
</organism>
<dbReference type="EMBL" id="BDGU01000067">
    <property type="protein sequence ID" value="GAW01589.1"/>
    <property type="molecule type" value="Genomic_DNA"/>
</dbReference>
<evidence type="ECO:0000313" key="2">
    <source>
        <dbReference type="EMBL" id="GAW01589.1"/>
    </source>
</evidence>